<feature type="region of interest" description="Disordered" evidence="18">
    <location>
        <begin position="225"/>
        <end position="265"/>
    </location>
</feature>
<keyword evidence="10" id="KW-0833">Ubl conjugation pathway</keyword>
<evidence type="ECO:0000256" key="12">
    <source>
        <dbReference type="ARBA" id="ARBA00023235"/>
    </source>
</evidence>
<dbReference type="PROSITE" id="PS00170">
    <property type="entry name" value="CSA_PPIASE_1"/>
    <property type="match status" value="1"/>
</dbReference>
<keyword evidence="11" id="KW-0697">Rotamase</keyword>
<evidence type="ECO:0000259" key="19">
    <source>
        <dbReference type="PROSITE" id="PS50072"/>
    </source>
</evidence>
<dbReference type="GO" id="GO:0061630">
    <property type="term" value="F:ubiquitin protein ligase activity"/>
    <property type="evidence" value="ECO:0007669"/>
    <property type="project" value="UniProtKB-EC"/>
</dbReference>
<dbReference type="AlphaFoldDB" id="A0AAV9N324"/>
<reference evidence="21 22" key="1">
    <citation type="submission" date="2023-08" db="EMBL/GenBank/DDBJ databases">
        <title>Black Yeasts Isolated from many extreme environments.</title>
        <authorList>
            <person name="Coleine C."/>
            <person name="Stajich J.E."/>
            <person name="Selbmann L."/>
        </authorList>
    </citation>
    <scope>NUCLEOTIDE SEQUENCE [LARGE SCALE GENOMIC DNA]</scope>
    <source>
        <strain evidence="21 22">CCFEE 5792</strain>
    </source>
</reference>
<evidence type="ECO:0000256" key="18">
    <source>
        <dbReference type="SAM" id="MobiDB-lite"/>
    </source>
</evidence>
<feature type="region of interest" description="Disordered" evidence="18">
    <location>
        <begin position="427"/>
        <end position="458"/>
    </location>
</feature>
<evidence type="ECO:0000256" key="5">
    <source>
        <dbReference type="ARBA" id="ARBA00007930"/>
    </source>
</evidence>
<dbReference type="Pfam" id="PF00160">
    <property type="entry name" value="Pro_isomerase"/>
    <property type="match status" value="1"/>
</dbReference>
<keyword evidence="12 21" id="KW-0413">Isomerase</keyword>
<dbReference type="GO" id="GO:0000209">
    <property type="term" value="P:protein polyubiquitination"/>
    <property type="evidence" value="ECO:0007669"/>
    <property type="project" value="TreeGrafter"/>
</dbReference>
<accession>A0AAV9N324</accession>
<dbReference type="FunFam" id="3.30.40.10:FF:000079">
    <property type="entry name" value="Peptidyl-prolyl cis-trans isomerase 2"/>
    <property type="match status" value="1"/>
</dbReference>
<comment type="similarity">
    <text evidence="5">Belongs to the cyclophilin-type PPIase family. PPIL2 subfamily.</text>
</comment>
<feature type="domain" description="U-box" evidence="20">
    <location>
        <begin position="43"/>
        <end position="116"/>
    </location>
</feature>
<evidence type="ECO:0000259" key="20">
    <source>
        <dbReference type="PROSITE" id="PS51698"/>
    </source>
</evidence>
<evidence type="ECO:0000256" key="9">
    <source>
        <dbReference type="ARBA" id="ARBA00022679"/>
    </source>
</evidence>
<evidence type="ECO:0000313" key="22">
    <source>
        <dbReference type="Proteomes" id="UP001358417"/>
    </source>
</evidence>
<evidence type="ECO:0000256" key="11">
    <source>
        <dbReference type="ARBA" id="ARBA00023110"/>
    </source>
</evidence>
<evidence type="ECO:0000256" key="7">
    <source>
        <dbReference type="ARBA" id="ARBA00013194"/>
    </source>
</evidence>
<keyword evidence="13" id="KW-0539">Nucleus</keyword>
<organism evidence="21 22">
    <name type="scientific">Exophiala bonariae</name>
    <dbReference type="NCBI Taxonomy" id="1690606"/>
    <lineage>
        <taxon>Eukaryota</taxon>
        <taxon>Fungi</taxon>
        <taxon>Dikarya</taxon>
        <taxon>Ascomycota</taxon>
        <taxon>Pezizomycotina</taxon>
        <taxon>Eurotiomycetes</taxon>
        <taxon>Chaetothyriomycetidae</taxon>
        <taxon>Chaetothyriales</taxon>
        <taxon>Herpotrichiellaceae</taxon>
        <taxon>Exophiala</taxon>
    </lineage>
</organism>
<evidence type="ECO:0000313" key="21">
    <source>
        <dbReference type="EMBL" id="KAK5047047.1"/>
    </source>
</evidence>
<evidence type="ECO:0000256" key="17">
    <source>
        <dbReference type="ARBA" id="ARBA00033051"/>
    </source>
</evidence>
<evidence type="ECO:0000256" key="16">
    <source>
        <dbReference type="ARBA" id="ARBA00030942"/>
    </source>
</evidence>
<evidence type="ECO:0000256" key="3">
    <source>
        <dbReference type="ARBA" id="ARBA00003697"/>
    </source>
</evidence>
<evidence type="ECO:0000256" key="10">
    <source>
        <dbReference type="ARBA" id="ARBA00022786"/>
    </source>
</evidence>
<gene>
    <name evidence="21" type="primary">CYP8</name>
    <name evidence="21" type="ORF">LTR84_006989</name>
</gene>
<protein>
    <recommendedName>
        <fullName evidence="8">Peptidyl-prolyl cis-trans isomerase-like 2</fullName>
        <ecNumber evidence="6">2.3.2.27</ecNumber>
        <ecNumber evidence="7">5.2.1.8</ecNumber>
    </recommendedName>
    <alternativeName>
        <fullName evidence="15">Cyclophilin-60</fullName>
    </alternativeName>
    <alternativeName>
        <fullName evidence="16">Cyclophilin-like protein Cyp-60</fullName>
    </alternativeName>
    <alternativeName>
        <fullName evidence="17">RING-type E3 ubiquitin transferase isomerase-like 2</fullName>
    </alternativeName>
    <alternativeName>
        <fullName evidence="14">Rotamase</fullName>
    </alternativeName>
</protein>
<proteinExistence type="inferred from homology"/>
<dbReference type="InterPro" id="IPR002130">
    <property type="entry name" value="Cyclophilin-type_PPIase_dom"/>
</dbReference>
<dbReference type="EMBL" id="JAVRRD010000027">
    <property type="protein sequence ID" value="KAK5047047.1"/>
    <property type="molecule type" value="Genomic_DNA"/>
</dbReference>
<feature type="compositionally biased region" description="Gly residues" evidence="18">
    <location>
        <begin position="568"/>
        <end position="579"/>
    </location>
</feature>
<dbReference type="InterPro" id="IPR013083">
    <property type="entry name" value="Znf_RING/FYVE/PHD"/>
</dbReference>
<comment type="catalytic activity">
    <reaction evidence="1">
        <text>S-ubiquitinyl-[E2 ubiquitin-conjugating enzyme]-L-cysteine + [acceptor protein]-L-lysine = [E2 ubiquitin-conjugating enzyme]-L-cysteine + N(6)-ubiquitinyl-[acceptor protein]-L-lysine.</text>
        <dbReference type="EC" id="2.3.2.27"/>
    </reaction>
</comment>
<dbReference type="EC" id="2.3.2.27" evidence="6"/>
<keyword evidence="9" id="KW-0808">Transferase</keyword>
<dbReference type="InterPro" id="IPR003613">
    <property type="entry name" value="Ubox_domain"/>
</dbReference>
<evidence type="ECO:0000256" key="13">
    <source>
        <dbReference type="ARBA" id="ARBA00023242"/>
    </source>
</evidence>
<dbReference type="GeneID" id="89975157"/>
<dbReference type="SMART" id="SM00504">
    <property type="entry name" value="Ubox"/>
    <property type="match status" value="1"/>
</dbReference>
<dbReference type="Gene3D" id="2.40.100.10">
    <property type="entry name" value="Cyclophilin-like"/>
    <property type="match status" value="1"/>
</dbReference>
<comment type="function">
    <text evidence="3">May catalyze the cis-trans isomerization of proline imidic peptide bonds in oligopeptides thereby assisting the folding of proteins. May also function as a chaperone, playing a role in intracellular transport of proteins. May also have a protein ubiquitin ligase activity acting as an E3 ubiquitin protein ligase or as a ubiquitin-ubiquitin ligase promoting elongation of ubiquitin chains on proteins.</text>
</comment>
<feature type="compositionally biased region" description="Low complexity" evidence="18">
    <location>
        <begin position="238"/>
        <end position="258"/>
    </location>
</feature>
<dbReference type="PANTHER" id="PTHR45625:SF1">
    <property type="entry name" value="RING-TYPE E3 UBIQUITIN-PROTEIN LIGASE PPIL2"/>
    <property type="match status" value="1"/>
</dbReference>
<evidence type="ECO:0000256" key="4">
    <source>
        <dbReference type="ARBA" id="ARBA00004123"/>
    </source>
</evidence>
<feature type="domain" description="PPIase cyclophilin-type" evidence="19">
    <location>
        <begin position="314"/>
        <end position="469"/>
    </location>
</feature>
<dbReference type="GO" id="GO:0071013">
    <property type="term" value="C:catalytic step 2 spliceosome"/>
    <property type="evidence" value="ECO:0007669"/>
    <property type="project" value="TreeGrafter"/>
</dbReference>
<sequence>MGKGTDKLYITHSEWASSDAYSASAGSGVRAGADSKAAQAGFKRLPFNFCALSLQPFVTPVCTAAGVIFDHENILRWLLKHETNPTDGTPLKQADLIKLEFAKNAQDEYVDPVTYKVFTDNTHIVAIRHGGSANVFAYDTVERLNIKAKMWRDLVTDEEFSRKDLITLQDPQNVELRNLSSFKYLKDGEDSGVPKEEASINSASLGSAAELKIMNAKEAVAKARAERANAQLSKGGDSKSSTNLSKNTKSSSNHTQSKPTPYNATQHTTGLAAASFTSTGVTPHTSAALALMSDEEYLLKRGRVKEKGYVRLTTTLGSLYLTLLPEHAPKAVWNFTRLIQKGYYNGVTFHRNIRNFMLQGGDPTGTGKGGQSIWGRNFSDEFEGPLKHDARGTLSMANKGKDTNSSQFFIAYRPARHLDRKHTIFGHVDLNPDDESGQESTRTLKALEDSPVDSGDRPKEEIQILEARVFIDPFEEFWKNKKDSDEKERKIEETRKLDRTTWTGKRIRDGAASNDSDGDGGGGVGRYLKASLANTQSQAHAGNGDDDEILEFVDDEPEEPVRKKTKGRGGGGFGDFSGW</sequence>
<dbReference type="SUPFAM" id="SSF50891">
    <property type="entry name" value="Cyclophilin-like"/>
    <property type="match status" value="1"/>
</dbReference>
<evidence type="ECO:0000256" key="8">
    <source>
        <dbReference type="ARBA" id="ARBA00020592"/>
    </source>
</evidence>
<evidence type="ECO:0000256" key="14">
    <source>
        <dbReference type="ARBA" id="ARBA00029569"/>
    </source>
</evidence>
<dbReference type="PANTHER" id="PTHR45625">
    <property type="entry name" value="PEPTIDYL-PROLYL CIS-TRANS ISOMERASE-RELATED"/>
    <property type="match status" value="1"/>
</dbReference>
<feature type="compositionally biased region" description="Acidic residues" evidence="18">
    <location>
        <begin position="544"/>
        <end position="558"/>
    </location>
</feature>
<dbReference type="InterPro" id="IPR044666">
    <property type="entry name" value="Cyclophilin_A-like"/>
</dbReference>
<evidence type="ECO:0000256" key="2">
    <source>
        <dbReference type="ARBA" id="ARBA00000971"/>
    </source>
</evidence>
<dbReference type="Proteomes" id="UP001358417">
    <property type="component" value="Unassembled WGS sequence"/>
</dbReference>
<comment type="catalytic activity">
    <reaction evidence="2">
        <text>[protein]-peptidylproline (omega=180) = [protein]-peptidylproline (omega=0)</text>
        <dbReference type="Rhea" id="RHEA:16237"/>
        <dbReference type="Rhea" id="RHEA-COMP:10747"/>
        <dbReference type="Rhea" id="RHEA-COMP:10748"/>
        <dbReference type="ChEBI" id="CHEBI:83833"/>
        <dbReference type="ChEBI" id="CHEBI:83834"/>
        <dbReference type="EC" id="5.2.1.8"/>
    </reaction>
</comment>
<name>A0AAV9N324_9EURO</name>
<comment type="caution">
    <text evidence="21">The sequence shown here is derived from an EMBL/GenBank/DDBJ whole genome shotgun (WGS) entry which is preliminary data.</text>
</comment>
<dbReference type="InterPro" id="IPR026951">
    <property type="entry name" value="PPIL2_U-box_dom"/>
</dbReference>
<evidence type="ECO:0000256" key="15">
    <source>
        <dbReference type="ARBA" id="ARBA00030661"/>
    </source>
</evidence>
<feature type="region of interest" description="Disordered" evidence="18">
    <location>
        <begin position="507"/>
        <end position="579"/>
    </location>
</feature>
<dbReference type="Gene3D" id="3.30.40.10">
    <property type="entry name" value="Zinc/RING finger domain, C3HC4 (zinc finger)"/>
    <property type="match status" value="1"/>
</dbReference>
<dbReference type="CDD" id="cd16663">
    <property type="entry name" value="RING-Ubox_PPIL2"/>
    <property type="match status" value="1"/>
</dbReference>
<dbReference type="PRINTS" id="PR00153">
    <property type="entry name" value="CSAPPISMRASE"/>
</dbReference>
<dbReference type="Pfam" id="PF04564">
    <property type="entry name" value="U-box"/>
    <property type="match status" value="1"/>
</dbReference>
<keyword evidence="22" id="KW-1185">Reference proteome</keyword>
<dbReference type="EC" id="5.2.1.8" evidence="7"/>
<dbReference type="PROSITE" id="PS50072">
    <property type="entry name" value="CSA_PPIASE_2"/>
    <property type="match status" value="1"/>
</dbReference>
<evidence type="ECO:0000256" key="6">
    <source>
        <dbReference type="ARBA" id="ARBA00012483"/>
    </source>
</evidence>
<dbReference type="GO" id="GO:0006457">
    <property type="term" value="P:protein folding"/>
    <property type="evidence" value="ECO:0007669"/>
    <property type="project" value="InterPro"/>
</dbReference>
<dbReference type="InterPro" id="IPR020892">
    <property type="entry name" value="Cyclophilin-type_PPIase_CS"/>
</dbReference>
<dbReference type="GO" id="GO:0003755">
    <property type="term" value="F:peptidyl-prolyl cis-trans isomerase activity"/>
    <property type="evidence" value="ECO:0007669"/>
    <property type="project" value="UniProtKB-KW"/>
</dbReference>
<dbReference type="PROSITE" id="PS51698">
    <property type="entry name" value="U_BOX"/>
    <property type="match status" value="1"/>
</dbReference>
<dbReference type="RefSeq" id="XP_064702614.1">
    <property type="nucleotide sequence ID" value="XM_064850545.1"/>
</dbReference>
<dbReference type="SUPFAM" id="SSF57850">
    <property type="entry name" value="RING/U-box"/>
    <property type="match status" value="1"/>
</dbReference>
<comment type="subcellular location">
    <subcellularLocation>
        <location evidence="4">Nucleus</location>
    </subcellularLocation>
</comment>
<dbReference type="InterPro" id="IPR029000">
    <property type="entry name" value="Cyclophilin-like_dom_sf"/>
</dbReference>
<dbReference type="FunFam" id="2.40.100.10:FF:000014">
    <property type="entry name" value="Peptidyl-prolyl cis-trans isomerase cyp65"/>
    <property type="match status" value="1"/>
</dbReference>
<evidence type="ECO:0000256" key="1">
    <source>
        <dbReference type="ARBA" id="ARBA00000900"/>
    </source>
</evidence>